<gene>
    <name evidence="2" type="ORF">g.1735</name>
</gene>
<dbReference type="GO" id="GO:0005524">
    <property type="term" value="F:ATP binding"/>
    <property type="evidence" value="ECO:0007669"/>
    <property type="project" value="InterPro"/>
</dbReference>
<feature type="domain" description="GHMP kinase N-terminal" evidence="1">
    <location>
        <begin position="124"/>
        <end position="211"/>
    </location>
</feature>
<dbReference type="SUPFAM" id="SSF54211">
    <property type="entry name" value="Ribosomal protein S5 domain 2-like"/>
    <property type="match status" value="1"/>
</dbReference>
<evidence type="ECO:0000259" key="1">
    <source>
        <dbReference type="Pfam" id="PF00288"/>
    </source>
</evidence>
<reference evidence="2" key="1">
    <citation type="submission" date="2015-08" db="EMBL/GenBank/DDBJ databases">
        <authorList>
            <person name="Babu N.S."/>
            <person name="Beckwith C.J."/>
            <person name="Beseler K.G."/>
            <person name="Brison A."/>
            <person name="Carone J.V."/>
            <person name="Caskin T.P."/>
            <person name="Diamond M."/>
            <person name="Durham M.E."/>
            <person name="Foxe J.M."/>
            <person name="Go M."/>
            <person name="Henderson B.A."/>
            <person name="Jones I.B."/>
            <person name="McGettigan J.A."/>
            <person name="Micheletti S.J."/>
            <person name="Nasrallah M.E."/>
            <person name="Ortiz D."/>
            <person name="Piller C.R."/>
            <person name="Privatt S.R."/>
            <person name="Schneider S.L."/>
            <person name="Sharp S."/>
            <person name="Smith T.C."/>
            <person name="Stanton J.D."/>
            <person name="Ullery H.E."/>
            <person name="Wilson R.J."/>
            <person name="Serrano M.G."/>
            <person name="Buck G."/>
            <person name="Lee V."/>
            <person name="Wang Y."/>
            <person name="Carvalho R."/>
            <person name="Voegtly L."/>
            <person name="Shi R."/>
            <person name="Duckworth R."/>
            <person name="Johnson A."/>
            <person name="Loviza R."/>
            <person name="Walstead R."/>
            <person name="Shah Z."/>
            <person name="Kiflezghi M."/>
            <person name="Wade K."/>
            <person name="Ball S.L."/>
            <person name="Bradley K.W."/>
            <person name="Asai D.J."/>
            <person name="Bowman C.A."/>
            <person name="Russell D.A."/>
            <person name="Pope W.H."/>
            <person name="Jacobs-Sera D."/>
            <person name="Hendrix R.W."/>
            <person name="Hatfull G.F."/>
        </authorList>
    </citation>
    <scope>NUCLEOTIDE SEQUENCE</scope>
</reference>
<dbReference type="Pfam" id="PF00288">
    <property type="entry name" value="GHMP_kinases_N"/>
    <property type="match status" value="1"/>
</dbReference>
<dbReference type="AlphaFoldDB" id="A0A1D2ADH3"/>
<dbReference type="PANTHER" id="PTHR38710:SF1">
    <property type="entry name" value="WITH PUTATIVE URIDYL PYROPHOSPHORYLASE-RELATED"/>
    <property type="match status" value="1"/>
</dbReference>
<dbReference type="InterPro" id="IPR014721">
    <property type="entry name" value="Ribsml_uS5_D2-typ_fold_subgr"/>
</dbReference>
<proteinExistence type="predicted"/>
<evidence type="ECO:0000313" key="2">
    <source>
        <dbReference type="EMBL" id="JAT77232.1"/>
    </source>
</evidence>
<protein>
    <recommendedName>
        <fullName evidence="1">GHMP kinase N-terminal domain-containing protein</fullName>
    </recommendedName>
</protein>
<dbReference type="InterPro" id="IPR020568">
    <property type="entry name" value="Ribosomal_Su5_D2-typ_SF"/>
</dbReference>
<dbReference type="PRINTS" id="PR00959">
    <property type="entry name" value="MEVGALKINASE"/>
</dbReference>
<name>A0A1D2ADH3_AUXPR</name>
<accession>A0A1D2ADH3</accession>
<dbReference type="Gene3D" id="3.30.230.10">
    <property type="match status" value="1"/>
</dbReference>
<dbReference type="InterPro" id="IPR006204">
    <property type="entry name" value="GHMP_kinase_N_dom"/>
</dbReference>
<dbReference type="InterPro" id="IPR053034">
    <property type="entry name" value="Glucuronokinase-like"/>
</dbReference>
<sequence>TTLSARLSETPFIYVTIGRHGFISVSIAPVPPPMPPLKAPVTHRVHARAGLLGNPSDGFQGAVIAVSVANFWAEVTASPSSRIDILPSPDHDPTSFGSVAQLSHHAAGYGCNGGVWLLMAACHQFQQHCDAAGIPLPPITFALSYTTNIPRQAGLSGSSALVLATLRCLIEAHSVEDGISAFDLPSLALAVETSLGIAAGLQDRVVQTFGGCVYMDFSELSSSGQGVYLAIDPARLPPLFLIIDNHPTGKTSGQVHALIKERWLAGDRAVRCVGALNALSDRLGGQGRPTCTLAPRRAGMDAVAECAQEGWGALRGRIGAAALPDLMHRSFEARRRLYGDEAIGRRTLAMVKLARSCRAEASLAGSGGCVALCFREESGYIEHLPALQAACEAADFSLVRLRIGDALHALPAHARDPC</sequence>
<dbReference type="PANTHER" id="PTHR38710">
    <property type="entry name" value="WITH PUTATIVE URIDYL PYROPHOSPHORYLASE-RELATED"/>
    <property type="match status" value="1"/>
</dbReference>
<dbReference type="GO" id="GO:0019287">
    <property type="term" value="P:isopentenyl diphosphate biosynthetic process, mevalonate pathway"/>
    <property type="evidence" value="ECO:0007669"/>
    <property type="project" value="UniProtKB-UniPathway"/>
</dbReference>
<organism evidence="2">
    <name type="scientific">Auxenochlorella protothecoides</name>
    <name type="common">Green microalga</name>
    <name type="synonym">Chlorella protothecoides</name>
    <dbReference type="NCBI Taxonomy" id="3075"/>
    <lineage>
        <taxon>Eukaryota</taxon>
        <taxon>Viridiplantae</taxon>
        <taxon>Chlorophyta</taxon>
        <taxon>core chlorophytes</taxon>
        <taxon>Trebouxiophyceae</taxon>
        <taxon>Chlorellales</taxon>
        <taxon>Chlorellaceae</taxon>
        <taxon>Auxenochlorella</taxon>
    </lineage>
</organism>
<dbReference type="UniPathway" id="UPA00057">
    <property type="reaction ID" value="UER00098"/>
</dbReference>
<feature type="non-terminal residue" evidence="2">
    <location>
        <position position="1"/>
    </location>
</feature>
<dbReference type="EMBL" id="GDKF01001390">
    <property type="protein sequence ID" value="JAT77232.1"/>
    <property type="molecule type" value="Transcribed_RNA"/>
</dbReference>